<dbReference type="Proteomes" id="UP001248819">
    <property type="component" value="Unassembled WGS sequence"/>
</dbReference>
<keyword evidence="4" id="KW-0812">Transmembrane</keyword>
<keyword evidence="4" id="KW-0472">Membrane</keyword>
<feature type="domain" description="Glycosyltransferase 2-like" evidence="5">
    <location>
        <begin position="42"/>
        <end position="175"/>
    </location>
</feature>
<dbReference type="Gene3D" id="3.90.550.10">
    <property type="entry name" value="Spore Coat Polysaccharide Biosynthesis Protein SpsA, Chain A"/>
    <property type="match status" value="1"/>
</dbReference>
<dbReference type="InterPro" id="IPR001173">
    <property type="entry name" value="Glyco_trans_2-like"/>
</dbReference>
<dbReference type="RefSeq" id="WP_311484401.1">
    <property type="nucleotide sequence ID" value="NZ_JAVRHP010000036.1"/>
</dbReference>
<dbReference type="EMBL" id="JAVRHP010000036">
    <property type="protein sequence ID" value="MDT0650202.1"/>
    <property type="molecule type" value="Genomic_DNA"/>
</dbReference>
<evidence type="ECO:0000256" key="3">
    <source>
        <dbReference type="ARBA" id="ARBA00022679"/>
    </source>
</evidence>
<evidence type="ECO:0000256" key="2">
    <source>
        <dbReference type="ARBA" id="ARBA00022676"/>
    </source>
</evidence>
<keyword evidence="2 6" id="KW-0328">Glycosyltransferase</keyword>
<feature type="transmembrane region" description="Helical" evidence="4">
    <location>
        <begin position="6"/>
        <end position="24"/>
    </location>
</feature>
<keyword evidence="7" id="KW-1185">Reference proteome</keyword>
<gene>
    <name evidence="6" type="ORF">RM529_08610</name>
</gene>
<accession>A0ABU3CVE8</accession>
<name>A0ABU3CVE8_9FLAO</name>
<evidence type="ECO:0000256" key="4">
    <source>
        <dbReference type="SAM" id="Phobius"/>
    </source>
</evidence>
<feature type="transmembrane region" description="Helical" evidence="4">
    <location>
        <begin position="285"/>
        <end position="306"/>
    </location>
</feature>
<feature type="transmembrane region" description="Helical" evidence="4">
    <location>
        <begin position="312"/>
        <end position="333"/>
    </location>
</feature>
<evidence type="ECO:0000259" key="5">
    <source>
        <dbReference type="Pfam" id="PF00535"/>
    </source>
</evidence>
<evidence type="ECO:0000313" key="7">
    <source>
        <dbReference type="Proteomes" id="UP001248819"/>
    </source>
</evidence>
<dbReference type="PANTHER" id="PTHR43630">
    <property type="entry name" value="POLY-BETA-1,6-N-ACETYL-D-GLUCOSAMINE SYNTHASE"/>
    <property type="match status" value="1"/>
</dbReference>
<dbReference type="GO" id="GO:0016757">
    <property type="term" value="F:glycosyltransferase activity"/>
    <property type="evidence" value="ECO:0007669"/>
    <property type="project" value="UniProtKB-KW"/>
</dbReference>
<comment type="caution">
    <text evidence="6">The sequence shown here is derived from an EMBL/GenBank/DDBJ whole genome shotgun (WGS) entry which is preliminary data.</text>
</comment>
<proteinExistence type="inferred from homology"/>
<protein>
    <submittedName>
        <fullName evidence="6">Glycosyltransferase</fullName>
        <ecNumber evidence="6">2.4.-.-</ecNumber>
    </submittedName>
</protein>
<comment type="similarity">
    <text evidence="1">Belongs to the glycosyltransferase 2 family.</text>
</comment>
<keyword evidence="3 6" id="KW-0808">Transferase</keyword>
<evidence type="ECO:0000256" key="1">
    <source>
        <dbReference type="ARBA" id="ARBA00006739"/>
    </source>
</evidence>
<evidence type="ECO:0000313" key="6">
    <source>
        <dbReference type="EMBL" id="MDT0650202.1"/>
    </source>
</evidence>
<keyword evidence="4" id="KW-1133">Transmembrane helix</keyword>
<dbReference type="Pfam" id="PF00535">
    <property type="entry name" value="Glycos_transf_2"/>
    <property type="match status" value="1"/>
</dbReference>
<dbReference type="InterPro" id="IPR029044">
    <property type="entry name" value="Nucleotide-diphossugar_trans"/>
</dbReference>
<feature type="transmembrane region" description="Helical" evidence="4">
    <location>
        <begin position="345"/>
        <end position="365"/>
    </location>
</feature>
<dbReference type="SUPFAM" id="SSF53448">
    <property type="entry name" value="Nucleotide-diphospho-sugar transferases"/>
    <property type="match status" value="1"/>
</dbReference>
<dbReference type="EC" id="2.4.-.-" evidence="6"/>
<sequence>MLLSIFIFIAVCYLVLIITLIYGWNQVPEFKTEHFEPKIGFSIIVPFRNETENLPDLLESLSKLKYPASKFEILLINDASEDDSVKICSEFQLEHPNLKISILDNELLTGSPKKDALKRGIENGNYRYIVTTDADCVVPKLWLQTFNDFILKTDADMICAPVGFRNSKYKKLFQKFEELDFMSLQATTVGAFGIEQPFMCNGANLCYKKEAFLAAEGFSGNDKIASGDDIFLLQKFQEKKLKVEFLKSEKAIVATKPQQTLPQLISQRVRWAAKATAYKSTFSRFAGFSVLLMNVSLVVAAFLVLFEQLPEQPILIIFLLKFNADFILIFLAAKFFKKELLMRNYFWCSIVYPFFSGFVALKSLFSGFEWKGRRFRS</sequence>
<organism evidence="6 7">
    <name type="scientific">Autumnicola edwardsiae</name>
    <dbReference type="NCBI Taxonomy" id="3075594"/>
    <lineage>
        <taxon>Bacteria</taxon>
        <taxon>Pseudomonadati</taxon>
        <taxon>Bacteroidota</taxon>
        <taxon>Flavobacteriia</taxon>
        <taxon>Flavobacteriales</taxon>
        <taxon>Flavobacteriaceae</taxon>
        <taxon>Autumnicola</taxon>
    </lineage>
</organism>
<reference evidence="6 7" key="1">
    <citation type="submission" date="2023-09" db="EMBL/GenBank/DDBJ databases">
        <authorList>
            <person name="Rey-Velasco X."/>
        </authorList>
    </citation>
    <scope>NUCLEOTIDE SEQUENCE [LARGE SCALE GENOMIC DNA]</scope>
    <source>
        <strain evidence="6 7">F297</strain>
    </source>
</reference>
<dbReference type="PANTHER" id="PTHR43630:SF1">
    <property type="entry name" value="POLY-BETA-1,6-N-ACETYL-D-GLUCOSAMINE SYNTHASE"/>
    <property type="match status" value="1"/>
</dbReference>